<accession>A0A291BBZ1</accession>
<name>A0A291BBZ1_9GAMM</name>
<evidence type="ECO:0000313" key="2">
    <source>
        <dbReference type="Proteomes" id="UP000218160"/>
    </source>
</evidence>
<gene>
    <name evidence="1" type="ORF">BTN50_2112</name>
</gene>
<proteinExistence type="predicted"/>
<keyword evidence="2" id="KW-1185">Reference proteome</keyword>
<organism evidence="1 2">
    <name type="scientific">Candidatus Enterovibrio altilux</name>
    <dbReference type="NCBI Taxonomy" id="1927128"/>
    <lineage>
        <taxon>Bacteria</taxon>
        <taxon>Pseudomonadati</taxon>
        <taxon>Pseudomonadota</taxon>
        <taxon>Gammaproteobacteria</taxon>
        <taxon>Vibrionales</taxon>
        <taxon>Vibrionaceae</taxon>
        <taxon>Enterovibrio</taxon>
    </lineage>
</organism>
<evidence type="ECO:0008006" key="3">
    <source>
        <dbReference type="Google" id="ProtNLM"/>
    </source>
</evidence>
<dbReference type="Proteomes" id="UP000218160">
    <property type="component" value="Chromosome 2"/>
</dbReference>
<reference evidence="2" key="1">
    <citation type="submission" date="2017-04" db="EMBL/GenBank/DDBJ databases">
        <title>Genome evolution of the luminous symbionts of deep sea anglerfish.</title>
        <authorList>
            <person name="Hendry T.A."/>
        </authorList>
    </citation>
    <scope>NUCLEOTIDE SEQUENCE [LARGE SCALE GENOMIC DNA]</scope>
</reference>
<evidence type="ECO:0000313" key="1">
    <source>
        <dbReference type="EMBL" id="ATF10520.1"/>
    </source>
</evidence>
<sequence>MLPNFLKQTSRISNNISADGAYDTRSSYETVRIKRTVQISIEK</sequence>
<dbReference type="EMBL" id="CP020663">
    <property type="protein sequence ID" value="ATF10520.1"/>
    <property type="molecule type" value="Genomic_DNA"/>
</dbReference>
<dbReference type="AlphaFoldDB" id="A0A291BBZ1"/>
<dbReference type="KEGG" id="elux:BTN50_2112"/>
<protein>
    <recommendedName>
        <fullName evidence="3">Mobile element protein</fullName>
    </recommendedName>
</protein>